<name>A0A023DGI7_9BACL</name>
<sequence>MYKLNNNQGKVIEAETSETKNVLDVIVDANQGIASNVSPSPKVEKDTAISK</sequence>
<reference evidence="1 2" key="1">
    <citation type="submission" date="2014-04" db="EMBL/GenBank/DDBJ databases">
        <title>Whole genome shotgun sequence of Geobacillus caldoxylosilyticus NBRC 107762.</title>
        <authorList>
            <person name="Hosoyama A."/>
            <person name="Hosoyama Y."/>
            <person name="Katano-Makiyama Y."/>
            <person name="Tsuchikane K."/>
            <person name="Ohji S."/>
            <person name="Ichikawa N."/>
            <person name="Yamazoe A."/>
            <person name="Fujita N."/>
        </authorList>
    </citation>
    <scope>NUCLEOTIDE SEQUENCE [LARGE SCALE GENOMIC DNA]</scope>
    <source>
        <strain evidence="1 2">NBRC 107762</strain>
    </source>
</reference>
<dbReference type="AlphaFoldDB" id="A0A023DGI7"/>
<accession>A0A023DGI7</accession>
<proteinExistence type="predicted"/>
<evidence type="ECO:0000313" key="2">
    <source>
        <dbReference type="Proteomes" id="UP000023561"/>
    </source>
</evidence>
<comment type="caution">
    <text evidence="1">The sequence shown here is derived from an EMBL/GenBank/DDBJ whole genome shotgun (WGS) entry which is preliminary data.</text>
</comment>
<keyword evidence="2" id="KW-1185">Reference proteome</keyword>
<protein>
    <submittedName>
        <fullName evidence="1">Uncharacterized protein</fullName>
    </submittedName>
</protein>
<dbReference type="EMBL" id="BAWO01000032">
    <property type="protein sequence ID" value="GAJ40131.1"/>
    <property type="molecule type" value="Genomic_DNA"/>
</dbReference>
<evidence type="ECO:0000313" key="1">
    <source>
        <dbReference type="EMBL" id="GAJ40131.1"/>
    </source>
</evidence>
<dbReference type="Proteomes" id="UP000023561">
    <property type="component" value="Unassembled WGS sequence"/>
</dbReference>
<organism evidence="1 2">
    <name type="scientific">Parageobacillus caldoxylosilyticus NBRC 107762</name>
    <dbReference type="NCBI Taxonomy" id="1220594"/>
    <lineage>
        <taxon>Bacteria</taxon>
        <taxon>Bacillati</taxon>
        <taxon>Bacillota</taxon>
        <taxon>Bacilli</taxon>
        <taxon>Bacillales</taxon>
        <taxon>Anoxybacillaceae</taxon>
        <taxon>Saccharococcus</taxon>
    </lineage>
</organism>
<gene>
    <name evidence="1" type="ORF">GCA01S_032_00480</name>
</gene>